<evidence type="ECO:0000256" key="1">
    <source>
        <dbReference type="SAM" id="MobiDB-lite"/>
    </source>
</evidence>
<dbReference type="AlphaFoldDB" id="A0A1I7ZF66"/>
<name>A0A1I7ZF66_9BILA</name>
<sequence length="367" mass="41863">MSKGETFTLQKSESKPKVQKSTLRQPLEAGSCAGLHSTNQWTARVSPSHVLRTSIICISDESFLAFSRSIIEGKNRSSPIFVEFVLVRSFASSLRSNKFPFLMSLFIFSEALLWPRQPRDVDFLDVFVSSSDIGIKWSEDVAPGTDMRPKLVRIQGCLDADDGYFISLPTETVLKDTAELNVLASYAESLEMTVLASSMDLYSILGGFPTNFTFASISFLRSTSIPSEDLQTQPLYDYIGRLVASRNLRYFNLIGDDTNSCFDTLLLELLQQDQVKEVFVYLEHALKNEVVFLHHLLDTWNQKDPWKARVFAVSFFSPFEQLDFIRSLPQRASYTGRKSYYLSHHMNVEREVHIFRNEEGMLTLDFN</sequence>
<dbReference type="Proteomes" id="UP000095287">
    <property type="component" value="Unplaced"/>
</dbReference>
<reference evidence="3" key="1">
    <citation type="submission" date="2016-11" db="UniProtKB">
        <authorList>
            <consortium name="WormBaseParasite"/>
        </authorList>
    </citation>
    <scope>IDENTIFICATION</scope>
</reference>
<keyword evidence="2" id="KW-1185">Reference proteome</keyword>
<accession>A0A1I7ZF66</accession>
<evidence type="ECO:0000313" key="2">
    <source>
        <dbReference type="Proteomes" id="UP000095287"/>
    </source>
</evidence>
<organism evidence="2 3">
    <name type="scientific">Steinernema glaseri</name>
    <dbReference type="NCBI Taxonomy" id="37863"/>
    <lineage>
        <taxon>Eukaryota</taxon>
        <taxon>Metazoa</taxon>
        <taxon>Ecdysozoa</taxon>
        <taxon>Nematoda</taxon>
        <taxon>Chromadorea</taxon>
        <taxon>Rhabditida</taxon>
        <taxon>Tylenchina</taxon>
        <taxon>Panagrolaimomorpha</taxon>
        <taxon>Strongyloidoidea</taxon>
        <taxon>Steinernematidae</taxon>
        <taxon>Steinernema</taxon>
    </lineage>
</organism>
<feature type="compositionally biased region" description="Polar residues" evidence="1">
    <location>
        <begin position="1"/>
        <end position="11"/>
    </location>
</feature>
<evidence type="ECO:0000313" key="3">
    <source>
        <dbReference type="WBParaSite" id="L893_g25581.t1"/>
    </source>
</evidence>
<protein>
    <submittedName>
        <fullName evidence="3">FBD domain-containing protein</fullName>
    </submittedName>
</protein>
<feature type="region of interest" description="Disordered" evidence="1">
    <location>
        <begin position="1"/>
        <end position="24"/>
    </location>
</feature>
<dbReference type="WBParaSite" id="L893_g25581.t1">
    <property type="protein sequence ID" value="L893_g25581.t1"/>
    <property type="gene ID" value="L893_g25581"/>
</dbReference>
<proteinExistence type="predicted"/>